<dbReference type="PANTHER" id="PTHR13194">
    <property type="entry name" value="COMPLEX I INTERMEDIATE-ASSOCIATED PROTEIN 30"/>
    <property type="match status" value="1"/>
</dbReference>
<evidence type="ECO:0000256" key="1">
    <source>
        <dbReference type="ARBA" id="ARBA00007884"/>
    </source>
</evidence>
<dbReference type="RefSeq" id="WP_309636506.1">
    <property type="nucleotide sequence ID" value="NZ_JARWAL010000006.1"/>
</dbReference>
<evidence type="ECO:0000259" key="3">
    <source>
        <dbReference type="Pfam" id="PF08547"/>
    </source>
</evidence>
<reference evidence="4 5" key="1">
    <citation type="submission" date="2023-04" db="EMBL/GenBank/DDBJ databases">
        <title>A long-awaited taxogenomic arrangement of the family Halomonadaceae.</title>
        <authorList>
            <person name="De La Haba R."/>
            <person name="Chuvochina M."/>
            <person name="Wittouck S."/>
            <person name="Arahal D.R."/>
            <person name="Sanchez-Porro C."/>
            <person name="Hugenholtz P."/>
            <person name="Ventosa A."/>
        </authorList>
    </citation>
    <scope>NUCLEOTIDE SEQUENCE [LARGE SCALE GENOMIC DNA]</scope>
    <source>
        <strain evidence="4 5">DSM 17332</strain>
    </source>
</reference>
<dbReference type="PANTHER" id="PTHR13194:SF19">
    <property type="entry name" value="NAD(P)-BINDING ROSSMANN-FOLD SUPERFAMILY PROTEIN"/>
    <property type="match status" value="1"/>
</dbReference>
<feature type="signal peptide" evidence="2">
    <location>
        <begin position="1"/>
        <end position="30"/>
    </location>
</feature>
<gene>
    <name evidence="4" type="ORF">QC820_08175</name>
</gene>
<comment type="caution">
    <text evidence="4">The sequence shown here is derived from an EMBL/GenBank/DDBJ whole genome shotgun (WGS) entry which is preliminary data.</text>
</comment>
<dbReference type="EMBL" id="JARWAL010000006">
    <property type="protein sequence ID" value="MDR5892794.1"/>
    <property type="molecule type" value="Genomic_DNA"/>
</dbReference>
<feature type="domain" description="NADH:ubiquinone oxidoreductase intermediate-associated protein 30" evidence="3">
    <location>
        <begin position="50"/>
        <end position="202"/>
    </location>
</feature>
<protein>
    <submittedName>
        <fullName evidence="4">CIA30 family protein</fullName>
    </submittedName>
</protein>
<dbReference type="SUPFAM" id="SSF49785">
    <property type="entry name" value="Galactose-binding domain-like"/>
    <property type="match status" value="1"/>
</dbReference>
<name>A0ABU1GLE4_9GAMM</name>
<sequence>MPRFLMLTMTVVVSTVAAMFAFLFFSDVQADEHPATVTAQTQGEPMTYLIDFQDPGEANRWRAINDNVMGGVSRGGLTVEDGTSVFSGETSLENNGGFASVRRDPEAFDLSDAPGLALHVRGDGRTYQLRLYTDQLPDGAAYRGSFQPPADEWQRIELSWQDFKPMFRGRLLEGIPPIDPAGIRQVGLMIVDRQAGPFRLELAWLDTP</sequence>
<dbReference type="InterPro" id="IPR039131">
    <property type="entry name" value="NDUFAF1"/>
</dbReference>
<evidence type="ECO:0000313" key="5">
    <source>
        <dbReference type="Proteomes" id="UP001252270"/>
    </source>
</evidence>
<dbReference type="Pfam" id="PF08547">
    <property type="entry name" value="CIA30"/>
    <property type="match status" value="1"/>
</dbReference>
<proteinExistence type="inferred from homology"/>
<evidence type="ECO:0000313" key="4">
    <source>
        <dbReference type="EMBL" id="MDR5892794.1"/>
    </source>
</evidence>
<keyword evidence="2" id="KW-0732">Signal</keyword>
<dbReference type="Proteomes" id="UP001252270">
    <property type="component" value="Unassembled WGS sequence"/>
</dbReference>
<feature type="chain" id="PRO_5045606656" evidence="2">
    <location>
        <begin position="31"/>
        <end position="208"/>
    </location>
</feature>
<evidence type="ECO:0000256" key="2">
    <source>
        <dbReference type="SAM" id="SignalP"/>
    </source>
</evidence>
<comment type="similarity">
    <text evidence="1">Belongs to the CIA30 family.</text>
</comment>
<dbReference type="InterPro" id="IPR008979">
    <property type="entry name" value="Galactose-bd-like_sf"/>
</dbReference>
<dbReference type="InterPro" id="IPR013857">
    <property type="entry name" value="NADH-UbQ_OxRdtase-assoc_prot30"/>
</dbReference>
<accession>A0ABU1GLE4</accession>
<keyword evidence="5" id="KW-1185">Reference proteome</keyword>
<organism evidence="4 5">
    <name type="scientific">Halomonas mongoliensis</name>
    <dbReference type="NCBI Taxonomy" id="321265"/>
    <lineage>
        <taxon>Bacteria</taxon>
        <taxon>Pseudomonadati</taxon>
        <taxon>Pseudomonadota</taxon>
        <taxon>Gammaproteobacteria</taxon>
        <taxon>Oceanospirillales</taxon>
        <taxon>Halomonadaceae</taxon>
        <taxon>Halomonas</taxon>
    </lineage>
</organism>